<evidence type="ECO:0000313" key="1">
    <source>
        <dbReference type="EMBL" id="KAH7673989.1"/>
    </source>
</evidence>
<keyword evidence="2" id="KW-1185">Reference proteome</keyword>
<organism evidence="1 2">
    <name type="scientific">Dioscorea alata</name>
    <name type="common">Purple yam</name>
    <dbReference type="NCBI Taxonomy" id="55571"/>
    <lineage>
        <taxon>Eukaryota</taxon>
        <taxon>Viridiplantae</taxon>
        <taxon>Streptophyta</taxon>
        <taxon>Embryophyta</taxon>
        <taxon>Tracheophyta</taxon>
        <taxon>Spermatophyta</taxon>
        <taxon>Magnoliopsida</taxon>
        <taxon>Liliopsida</taxon>
        <taxon>Dioscoreales</taxon>
        <taxon>Dioscoreaceae</taxon>
        <taxon>Dioscorea</taxon>
    </lineage>
</organism>
<evidence type="ECO:0000313" key="2">
    <source>
        <dbReference type="Proteomes" id="UP000827976"/>
    </source>
</evidence>
<accession>A0ACB7VIV4</accession>
<dbReference type="Proteomes" id="UP000827976">
    <property type="component" value="Chromosome 8"/>
</dbReference>
<dbReference type="EMBL" id="CM037018">
    <property type="protein sequence ID" value="KAH7673989.1"/>
    <property type="molecule type" value="Genomic_DNA"/>
</dbReference>
<comment type="caution">
    <text evidence="1">The sequence shown here is derived from an EMBL/GenBank/DDBJ whole genome shotgun (WGS) entry which is preliminary data.</text>
</comment>
<reference evidence="2" key="1">
    <citation type="journal article" date="2022" name="Nat. Commun.">
        <title>Chromosome evolution and the genetic basis of agronomically important traits in greater yam.</title>
        <authorList>
            <person name="Bredeson J.V."/>
            <person name="Lyons J.B."/>
            <person name="Oniyinde I.O."/>
            <person name="Okereke N.R."/>
            <person name="Kolade O."/>
            <person name="Nnabue I."/>
            <person name="Nwadili C.O."/>
            <person name="Hribova E."/>
            <person name="Parker M."/>
            <person name="Nwogha J."/>
            <person name="Shu S."/>
            <person name="Carlson J."/>
            <person name="Kariba R."/>
            <person name="Muthemba S."/>
            <person name="Knop K."/>
            <person name="Barton G.J."/>
            <person name="Sherwood A.V."/>
            <person name="Lopez-Montes A."/>
            <person name="Asiedu R."/>
            <person name="Jamnadass R."/>
            <person name="Muchugi A."/>
            <person name="Goodstein D."/>
            <person name="Egesi C.N."/>
            <person name="Featherston J."/>
            <person name="Asfaw A."/>
            <person name="Simpson G.G."/>
            <person name="Dolezel J."/>
            <person name="Hendre P.S."/>
            <person name="Van Deynze A."/>
            <person name="Kumar P.L."/>
            <person name="Obidiegwu J.E."/>
            <person name="Bhattacharjee R."/>
            <person name="Rokhsar D.S."/>
        </authorList>
    </citation>
    <scope>NUCLEOTIDE SEQUENCE [LARGE SCALE GENOMIC DNA]</scope>
    <source>
        <strain evidence="2">cv. TDa95/00328</strain>
    </source>
</reference>
<gene>
    <name evidence="1" type="ORF">IHE45_08G042200</name>
</gene>
<protein>
    <submittedName>
        <fullName evidence="1">Uncharacterized protein</fullName>
    </submittedName>
</protein>
<name>A0ACB7VIV4_DIOAL</name>
<sequence>MGDLHIKSRRRTLKEQFKEHKEMSGESRFGWDEANQCVTCADHVHKDASGLRNKVFPYFGELAIIFGKDQISGDGAEFAGESVKVIERETSTLTAAKAASEAHESMKNMVQYNYFDVDVELEDMSEFIFISKNAYNDSLNGSYKRRKVPLYM</sequence>
<proteinExistence type="predicted"/>